<evidence type="ECO:0000313" key="3">
    <source>
        <dbReference type="Proteomes" id="UP000275331"/>
    </source>
</evidence>
<keyword evidence="2" id="KW-0808">Transferase</keyword>
<dbReference type="InterPro" id="IPR001173">
    <property type="entry name" value="Glyco_trans_2-like"/>
</dbReference>
<dbReference type="AlphaFoldDB" id="A0A3R9F9T0"/>
<dbReference type="GO" id="GO:0006487">
    <property type="term" value="P:protein N-linked glycosylation"/>
    <property type="evidence" value="ECO:0007669"/>
    <property type="project" value="TreeGrafter"/>
</dbReference>
<sequence length="244" mass="27978">MYDKKIEITIPVLNEQDTLIVQVEKIINFLTTELNEFSDIKIIIADNGSTDQTQKLAELLEAKYNQVNYLRLNERGVGRALKASWGVSTADIIGYMDLDLATDLKYLRPAFDALVLENYDIVTGSRLAKGAKVYGRTMIRNITSRCFNLLVKNIFHTKFSDGMCGFKFLKRDKLPQVLSTGMRNDGWFFATELLIVGEFLNFRIKDLPVTWTDDPSSKVKIGKLSREYIEQMILLKKHLKEHSQ</sequence>
<dbReference type="GO" id="GO:0016740">
    <property type="term" value="F:transferase activity"/>
    <property type="evidence" value="ECO:0007669"/>
    <property type="project" value="UniProtKB-KW"/>
</dbReference>
<dbReference type="Pfam" id="PF00535">
    <property type="entry name" value="Glycos_transf_2"/>
    <property type="match status" value="1"/>
</dbReference>
<dbReference type="EMBL" id="RHXB01000001">
    <property type="protein sequence ID" value="RSE29353.1"/>
    <property type="molecule type" value="Genomic_DNA"/>
</dbReference>
<protein>
    <submittedName>
        <fullName evidence="2">Glycosyltransferase</fullName>
    </submittedName>
</protein>
<evidence type="ECO:0000313" key="2">
    <source>
        <dbReference type="EMBL" id="RSE29353.1"/>
    </source>
</evidence>
<comment type="caution">
    <text evidence="2">The sequence shown here is derived from an EMBL/GenBank/DDBJ whole genome shotgun (WGS) entry which is preliminary data.</text>
</comment>
<organism evidence="2 3">
    <name type="scientific">Atlantibacter subterraneus</name>
    <dbReference type="NCBI Taxonomy" id="255519"/>
    <lineage>
        <taxon>Bacteria</taxon>
        <taxon>Pseudomonadati</taxon>
        <taxon>Pseudomonadota</taxon>
        <taxon>Gammaproteobacteria</taxon>
        <taxon>Enterobacterales</taxon>
        <taxon>Enterobacteriaceae</taxon>
        <taxon>Atlantibacter</taxon>
    </lineage>
</organism>
<feature type="domain" description="Glycosyltransferase 2-like" evidence="1">
    <location>
        <begin position="8"/>
        <end position="174"/>
    </location>
</feature>
<dbReference type="Proteomes" id="UP000275331">
    <property type="component" value="Unassembled WGS sequence"/>
</dbReference>
<accession>A0A3R9F9T0</accession>
<reference evidence="2 3" key="1">
    <citation type="submission" date="2018-10" db="EMBL/GenBank/DDBJ databases">
        <title>Transmission dynamics of multidrug resistant bacteria on intensive care unit surfaces.</title>
        <authorList>
            <person name="D'Souza A.W."/>
            <person name="Potter R.F."/>
            <person name="Wallace M."/>
            <person name="Shupe A."/>
            <person name="Patel S."/>
            <person name="Sun S."/>
            <person name="Gul D."/>
            <person name="Kwon J.H."/>
            <person name="Andleeb S."/>
            <person name="Burnham C.-A.D."/>
            <person name="Dantas G."/>
        </authorList>
    </citation>
    <scope>NUCLEOTIDE SEQUENCE [LARGE SCALE GENOMIC DNA]</scope>
    <source>
        <strain evidence="2 3">AS_373</strain>
    </source>
</reference>
<name>A0A3R9F9T0_9ENTR</name>
<dbReference type="PANTHER" id="PTHR10859:SF91">
    <property type="entry name" value="DOLICHYL-PHOSPHATE BETA-GLUCOSYLTRANSFERASE"/>
    <property type="match status" value="1"/>
</dbReference>
<dbReference type="Gene3D" id="3.90.550.10">
    <property type="entry name" value="Spore Coat Polysaccharide Biosynthesis Protein SpsA, Chain A"/>
    <property type="match status" value="1"/>
</dbReference>
<dbReference type="SUPFAM" id="SSF53448">
    <property type="entry name" value="Nucleotide-diphospho-sugar transferases"/>
    <property type="match status" value="1"/>
</dbReference>
<evidence type="ECO:0000259" key="1">
    <source>
        <dbReference type="Pfam" id="PF00535"/>
    </source>
</evidence>
<gene>
    <name evidence="2" type="ORF">EGT71_02260</name>
</gene>
<dbReference type="RefSeq" id="WP_125292391.1">
    <property type="nucleotide sequence ID" value="NZ_DAMBXK010000002.1"/>
</dbReference>
<proteinExistence type="predicted"/>
<dbReference type="PANTHER" id="PTHR10859">
    <property type="entry name" value="GLYCOSYL TRANSFERASE"/>
    <property type="match status" value="1"/>
</dbReference>
<dbReference type="InterPro" id="IPR029044">
    <property type="entry name" value="Nucleotide-diphossugar_trans"/>
</dbReference>
<dbReference type="OrthoDB" id="6813549at2"/>